<dbReference type="AlphaFoldDB" id="A0A5C5W7L8"/>
<evidence type="ECO:0000313" key="3">
    <source>
        <dbReference type="Proteomes" id="UP000318995"/>
    </source>
</evidence>
<organism evidence="2 3">
    <name type="scientific">Botrimarina hoheduenensis</name>
    <dbReference type="NCBI Taxonomy" id="2528000"/>
    <lineage>
        <taxon>Bacteria</taxon>
        <taxon>Pseudomonadati</taxon>
        <taxon>Planctomycetota</taxon>
        <taxon>Planctomycetia</taxon>
        <taxon>Pirellulales</taxon>
        <taxon>Lacipirellulaceae</taxon>
        <taxon>Botrimarina</taxon>
    </lineage>
</organism>
<keyword evidence="3" id="KW-1185">Reference proteome</keyword>
<feature type="region of interest" description="Disordered" evidence="1">
    <location>
        <begin position="83"/>
        <end position="123"/>
    </location>
</feature>
<evidence type="ECO:0000313" key="2">
    <source>
        <dbReference type="EMBL" id="TWT46427.1"/>
    </source>
</evidence>
<sequence>MIPSSGYSGGLQVAARLAARRFTRRAAIRRKRIQNHGPKSRGFASREELALSLAWLKNARTAFFNRLLVNSAWQSQRCNARIPKPAKPSMAWRSSCPRRTRLPKQREALSRHRSPQKNLARTNAQRLLTASLYPCESGKCYSARRRRLVRPPKGLGLGGAGGSGGTVSPADSDGADGSCSSVCSAAMP</sequence>
<accession>A0A5C5W7L8</accession>
<proteinExistence type="predicted"/>
<feature type="compositionally biased region" description="Low complexity" evidence="1">
    <location>
        <begin position="167"/>
        <end position="188"/>
    </location>
</feature>
<name>A0A5C5W7L8_9BACT</name>
<feature type="compositionally biased region" description="Gly residues" evidence="1">
    <location>
        <begin position="155"/>
        <end position="165"/>
    </location>
</feature>
<feature type="region of interest" description="Disordered" evidence="1">
    <location>
        <begin position="151"/>
        <end position="188"/>
    </location>
</feature>
<dbReference type="Proteomes" id="UP000318995">
    <property type="component" value="Unassembled WGS sequence"/>
</dbReference>
<protein>
    <submittedName>
        <fullName evidence="2">Uncharacterized protein</fullName>
    </submittedName>
</protein>
<evidence type="ECO:0000256" key="1">
    <source>
        <dbReference type="SAM" id="MobiDB-lite"/>
    </source>
</evidence>
<comment type="caution">
    <text evidence="2">The sequence shown here is derived from an EMBL/GenBank/DDBJ whole genome shotgun (WGS) entry which is preliminary data.</text>
</comment>
<gene>
    <name evidence="2" type="ORF">Pla111_15230</name>
</gene>
<reference evidence="2 3" key="1">
    <citation type="submission" date="2019-02" db="EMBL/GenBank/DDBJ databases">
        <title>Deep-cultivation of Planctomycetes and their phenomic and genomic characterization uncovers novel biology.</title>
        <authorList>
            <person name="Wiegand S."/>
            <person name="Jogler M."/>
            <person name="Boedeker C."/>
            <person name="Pinto D."/>
            <person name="Vollmers J."/>
            <person name="Rivas-Marin E."/>
            <person name="Kohn T."/>
            <person name="Peeters S.H."/>
            <person name="Heuer A."/>
            <person name="Rast P."/>
            <person name="Oberbeckmann S."/>
            <person name="Bunk B."/>
            <person name="Jeske O."/>
            <person name="Meyerdierks A."/>
            <person name="Storesund J.E."/>
            <person name="Kallscheuer N."/>
            <person name="Luecker S."/>
            <person name="Lage O.M."/>
            <person name="Pohl T."/>
            <person name="Merkel B.J."/>
            <person name="Hornburger P."/>
            <person name="Mueller R.-W."/>
            <person name="Bruemmer F."/>
            <person name="Labrenz M."/>
            <person name="Spormann A.M."/>
            <person name="Op Den Camp H."/>
            <person name="Overmann J."/>
            <person name="Amann R."/>
            <person name="Jetten M.S.M."/>
            <person name="Mascher T."/>
            <person name="Medema M.H."/>
            <person name="Devos D.P."/>
            <person name="Kaster A.-K."/>
            <person name="Ovreas L."/>
            <person name="Rohde M."/>
            <person name="Galperin M.Y."/>
            <person name="Jogler C."/>
        </authorList>
    </citation>
    <scope>NUCLEOTIDE SEQUENCE [LARGE SCALE GENOMIC DNA]</scope>
    <source>
        <strain evidence="2 3">Pla111</strain>
    </source>
</reference>
<dbReference type="EMBL" id="SJPH01000003">
    <property type="protein sequence ID" value="TWT46427.1"/>
    <property type="molecule type" value="Genomic_DNA"/>
</dbReference>